<dbReference type="RefSeq" id="XP_041690309.1">
    <property type="nucleotide sequence ID" value="XM_041824872.1"/>
</dbReference>
<feature type="domain" description="Clr5" evidence="4">
    <location>
        <begin position="12"/>
        <end position="62"/>
    </location>
</feature>
<feature type="repeat" description="ANK" evidence="3">
    <location>
        <begin position="1016"/>
        <end position="1048"/>
    </location>
</feature>
<dbReference type="EMBL" id="FCQH01000019">
    <property type="protein sequence ID" value="CVL07140.1"/>
    <property type="molecule type" value="Genomic_DNA"/>
</dbReference>
<dbReference type="PROSITE" id="PS50297">
    <property type="entry name" value="ANK_REP_REGION"/>
    <property type="match status" value="3"/>
</dbReference>
<evidence type="ECO:0000313" key="5">
    <source>
        <dbReference type="EMBL" id="CVL07140.1"/>
    </source>
</evidence>
<feature type="repeat" description="ANK" evidence="3">
    <location>
        <begin position="981"/>
        <end position="1013"/>
    </location>
</feature>
<comment type="caution">
    <text evidence="5">The sequence shown here is derived from an EMBL/GenBank/DDBJ whole genome shotgun (WGS) entry which is preliminary data.</text>
</comment>
<sequence>MNQVRKKDAIEAEWLRNYRLIRNLYLSDMPLNDLIYWLDFFENFTVTKSQLQYRLKKWNISKNIDRNSWRYIDQTIGKRKREGKESDVILCGRRIKQSTIEKETNRHRDTSILVQNLSGSHDQSISLSDQLIICTPQPYLNEFEWPYTLPWFKFRSKLQEWLSYTQLHKMTSEPRETVLNLLTPNILLVGHKFDKSQASHLIPRLAISLVMGMPEYFPGEHLQTAQIITTGTTKLMMPECLKLIFYQISNNMVETWEADDFKNIYTLISGTGLLSAIDSLRRARQQDLAIRAFMDNLFRDLMRFIFLDGRIESPKILVKWLLSLGQDPNISFGSSTETALECAILSRQLDIVEPLLKAGATLDRRSNLRSIMSFLLPDRICDNEAAQIIRLLSGHYKSLTAEETLHAAILLQDDRLFEQALDIGADASLPIQVTGKSPFLNPIVVKTETALSTAAAVSIYATRRVFDLLQNQSRAIEAKSFITPDVFISAACVGNADVIRFLHEINPIGFRRNARGVTPLEVAIHQGHQEAFQLLFQLYRQSSASLLLIPILADQLDILQYLLANGLDVNLTMKAADIDACQFLVPNRFPHRNCPLYNKHKSPTVLELLLRDTRVRDDWNDGIRLLIRSGAISSAIAILEMSSAGHDDILPAALDTLSDPNIHHFCVNSALVLALQSKSTKCVQFLLERCAELQTSTSEVFEALVPEHVFNIQGERGRDDPRLRAILLEHWVKIFDSSKDSLLIIDAAIIAQDDARLKCVLSELPTYYSPSSLCSAVLVENDWAIDFLLENRPLQAPHDILEGTAVGLAAMLGNLPMARKLVAKLQKPETALLPFDGTRSPFVFSHDKGLDITSSHIFWHKYSSDLDDFDHFDDLFRPPTLSKGSPLALAASCRGTSGVLELLSYGYQPDDITWARAFSMDTLDCLRALMNYNVRVRSLQLPLSTLSPLLKYAIHHEMEEAVIWLIELGADINENDPFQDFGRSPVQLAIGLGHLTIAESLLRSGADVNAAPSIFDGVTALQCAAIGGHIGLAKQLLDAGARVNARGSRQDGRTALEGAAEGGRLDMVELLLHHGALITGPGRFQFIGAIHLAEGQGHHATAALLRQSREWTDEDTHVYDSMCPRCEFNGSRLSSKKCHAYNSAFTQRRYCCDEIHMPEDDCYHCYTEDEERLYDLKLQEEQRELELETELDEDVELEEGLKLADVGSLGTS</sequence>
<dbReference type="SMART" id="SM00248">
    <property type="entry name" value="ANK"/>
    <property type="match status" value="8"/>
</dbReference>
<feature type="repeat" description="ANK" evidence="3">
    <location>
        <begin position="335"/>
        <end position="367"/>
    </location>
</feature>
<dbReference type="VEuPathDB" id="FungiDB:FMAN_15285"/>
<dbReference type="InterPro" id="IPR036770">
    <property type="entry name" value="Ankyrin_rpt-contain_sf"/>
</dbReference>
<reference evidence="6" key="1">
    <citation type="journal article" date="2016" name="Genome Biol. Evol.">
        <title>Comparative 'omics' of the Fusarium fujikuroi species complex highlights differences in genetic potential and metabolite synthesis.</title>
        <authorList>
            <person name="Niehaus E.-M."/>
            <person name="Muensterkoetter M."/>
            <person name="Proctor R.H."/>
            <person name="Brown D.W."/>
            <person name="Sharon A."/>
            <person name="Idan Y."/>
            <person name="Oren-Young L."/>
            <person name="Sieber C.M."/>
            <person name="Novak O."/>
            <person name="Pencik A."/>
            <person name="Tarkowska D."/>
            <person name="Hromadova K."/>
            <person name="Freeman S."/>
            <person name="Maymon M."/>
            <person name="Elazar M."/>
            <person name="Youssef S.A."/>
            <person name="El-Shabrawy E.S.M."/>
            <person name="Shalaby A.B.A."/>
            <person name="Houterman P."/>
            <person name="Brock N.L."/>
            <person name="Burkhardt I."/>
            <person name="Tsavkelova E.A."/>
            <person name="Dickschat J.S."/>
            <person name="Galuszka P."/>
            <person name="Gueldener U."/>
            <person name="Tudzynski B."/>
        </authorList>
    </citation>
    <scope>NUCLEOTIDE SEQUENCE [LARGE SCALE GENOMIC DNA]</scope>
    <source>
        <strain evidence="6">MRC7560</strain>
    </source>
</reference>
<accession>A0A1L7U8U5</accession>
<dbReference type="InterPro" id="IPR025676">
    <property type="entry name" value="Clr5_dom"/>
</dbReference>
<dbReference type="GeneID" id="65094527"/>
<organism evidence="5 6">
    <name type="scientific">Fusarium mangiferae</name>
    <name type="common">Mango malformation disease fungus</name>
    <dbReference type="NCBI Taxonomy" id="192010"/>
    <lineage>
        <taxon>Eukaryota</taxon>
        <taxon>Fungi</taxon>
        <taxon>Dikarya</taxon>
        <taxon>Ascomycota</taxon>
        <taxon>Pezizomycotina</taxon>
        <taxon>Sordariomycetes</taxon>
        <taxon>Hypocreomycetidae</taxon>
        <taxon>Hypocreales</taxon>
        <taxon>Nectriaceae</taxon>
        <taxon>Fusarium</taxon>
        <taxon>Fusarium fujikuroi species complex</taxon>
    </lineage>
</organism>
<dbReference type="SUPFAM" id="SSF48403">
    <property type="entry name" value="Ankyrin repeat"/>
    <property type="match status" value="3"/>
</dbReference>
<dbReference type="Pfam" id="PF14420">
    <property type="entry name" value="Clr5"/>
    <property type="match status" value="1"/>
</dbReference>
<evidence type="ECO:0000313" key="6">
    <source>
        <dbReference type="Proteomes" id="UP000184255"/>
    </source>
</evidence>
<keyword evidence="1" id="KW-0677">Repeat</keyword>
<keyword evidence="6" id="KW-1185">Reference proteome</keyword>
<dbReference type="PRINTS" id="PR01415">
    <property type="entry name" value="ANKYRIN"/>
</dbReference>
<evidence type="ECO:0000256" key="2">
    <source>
        <dbReference type="ARBA" id="ARBA00023043"/>
    </source>
</evidence>
<gene>
    <name evidence="5" type="ORF">FMAN_15285</name>
</gene>
<dbReference type="Proteomes" id="UP000184255">
    <property type="component" value="Unassembled WGS sequence"/>
</dbReference>
<dbReference type="AlphaFoldDB" id="A0A1L7U8U5"/>
<dbReference type="PANTHER" id="PTHR24123">
    <property type="entry name" value="ANKYRIN REPEAT-CONTAINING"/>
    <property type="match status" value="1"/>
</dbReference>
<evidence type="ECO:0000259" key="4">
    <source>
        <dbReference type="Pfam" id="PF14420"/>
    </source>
</evidence>
<proteinExistence type="predicted"/>
<evidence type="ECO:0000256" key="3">
    <source>
        <dbReference type="PROSITE-ProRule" id="PRU00023"/>
    </source>
</evidence>
<dbReference type="PROSITE" id="PS50088">
    <property type="entry name" value="ANK_REPEAT"/>
    <property type="match status" value="4"/>
</dbReference>
<dbReference type="InterPro" id="IPR051165">
    <property type="entry name" value="Multifunctional_ANK_Repeat"/>
</dbReference>
<protein>
    <recommendedName>
        <fullName evidence="4">Clr5 domain-containing protein</fullName>
    </recommendedName>
</protein>
<name>A0A1L7U8U5_FUSMA</name>
<dbReference type="Gene3D" id="1.25.40.20">
    <property type="entry name" value="Ankyrin repeat-containing domain"/>
    <property type="match status" value="3"/>
</dbReference>
<dbReference type="InterPro" id="IPR002110">
    <property type="entry name" value="Ankyrin_rpt"/>
</dbReference>
<keyword evidence="2 3" id="KW-0040">ANK repeat</keyword>
<feature type="repeat" description="ANK" evidence="3">
    <location>
        <begin position="1051"/>
        <end position="1083"/>
    </location>
</feature>
<evidence type="ECO:0000256" key="1">
    <source>
        <dbReference type="ARBA" id="ARBA00022737"/>
    </source>
</evidence>
<dbReference type="PANTHER" id="PTHR24123:SF141">
    <property type="entry name" value="ANKYRIN 2, ISOFORM U"/>
    <property type="match status" value="1"/>
</dbReference>
<dbReference type="Pfam" id="PF12796">
    <property type="entry name" value="Ank_2"/>
    <property type="match status" value="2"/>
</dbReference>